<dbReference type="OrthoDB" id="9784823at2"/>
<dbReference type="RefSeq" id="WP_111953998.1">
    <property type="nucleotide sequence ID" value="NZ_CP036313.1"/>
</dbReference>
<dbReference type="InterPro" id="IPR029063">
    <property type="entry name" value="SAM-dependent_MTases_sf"/>
</dbReference>
<dbReference type="InterPro" id="IPR038333">
    <property type="entry name" value="T1MK-like_N_sf"/>
</dbReference>
<dbReference type="Pfam" id="PF12161">
    <property type="entry name" value="HsdM_N"/>
    <property type="match status" value="1"/>
</dbReference>
<evidence type="ECO:0000313" key="12">
    <source>
        <dbReference type="Proteomes" id="UP000248798"/>
    </source>
</evidence>
<dbReference type="InterPro" id="IPR002052">
    <property type="entry name" value="DNA_methylase_N6_adenine_CS"/>
</dbReference>
<reference evidence="11 12" key="1">
    <citation type="submission" date="2018-06" db="EMBL/GenBank/DDBJ databases">
        <title>Complete Genome Sequence of Desulfobacter hydrogenophilus (DSM3380).</title>
        <authorList>
            <person name="Marietou A."/>
            <person name="Schreiber L."/>
            <person name="Marshall I."/>
            <person name="Jorgensen B."/>
        </authorList>
    </citation>
    <scope>NUCLEOTIDE SEQUENCE [LARGE SCALE GENOMIC DNA]</scope>
    <source>
        <strain evidence="11 12">DSM 3380</strain>
    </source>
</reference>
<evidence type="ECO:0000259" key="9">
    <source>
        <dbReference type="Pfam" id="PF12161"/>
    </source>
</evidence>
<evidence type="ECO:0000259" key="8">
    <source>
        <dbReference type="Pfam" id="PF02384"/>
    </source>
</evidence>
<dbReference type="InterPro" id="IPR022749">
    <property type="entry name" value="D12N6_MeTrfase_N"/>
</dbReference>
<evidence type="ECO:0000256" key="3">
    <source>
        <dbReference type="ARBA" id="ARBA00022603"/>
    </source>
</evidence>
<sequence>MSLTTLVKSIQDIMRKDVGVDGDAQRISQMVWLIFLKIFDDKEQEWQLTVPNYTSPLPSRFRWTNWAKNPEGMTGEELVDFVNNDLFPALKNLATKAGVTDRGKVVGSVFEDAYNYMKSGTLLRQVINTIEENLDLNRSGDRHLFNDIYEKILADLQSAGNAGEYYTPRAVTQFMVDILDPQLGQTILDPACGTGGFLTCAIKHLDRQVKTADDHNLLQGSIRGVEKKPLPYMLAMTNMILHGIDVPTSIRHDNTLARQLQSYTPKDRVDMVITNPPFGGVEEDGIESNFLKKYQTRETADLFMALIMHLLKYDTGRAAVVLPDGFLFGEGVKTTLKRELLEQFNLHTIVRLPKGVFSPYTSIATNILFFEKGGPTKAVWFFEHPYPKGYKSYSRSKPLTIAEFDLEKGWWGSAARRGRKTTEHAWKIPAKALTARNYNLDCKNPYQEEVNHRDPQELMVEYQEIVERLNAAQAALKTELMTCLKGKA</sequence>
<evidence type="ECO:0000313" key="10">
    <source>
        <dbReference type="EMBL" id="QBH12538.1"/>
    </source>
</evidence>
<evidence type="ECO:0000256" key="4">
    <source>
        <dbReference type="ARBA" id="ARBA00022679"/>
    </source>
</evidence>
<reference evidence="10 13" key="2">
    <citation type="submission" date="2019-02" db="EMBL/GenBank/DDBJ databases">
        <title>Complete genome sequence of Desulfobacter hydrogenophilus AcRS1.</title>
        <authorList>
            <person name="Marietou A."/>
            <person name="Lund M.B."/>
            <person name="Marshall I.P.G."/>
            <person name="Schreiber L."/>
            <person name="Jorgensen B."/>
        </authorList>
    </citation>
    <scope>NUCLEOTIDE SEQUENCE [LARGE SCALE GENOMIC DNA]</scope>
    <source>
        <strain evidence="10 13">AcRS1</strain>
    </source>
</reference>
<feature type="domain" description="DNA methylase adenine-specific" evidence="8">
    <location>
        <begin position="141"/>
        <end position="449"/>
    </location>
</feature>
<evidence type="ECO:0000313" key="13">
    <source>
        <dbReference type="Proteomes" id="UP000293902"/>
    </source>
</evidence>
<comment type="similarity">
    <text evidence="1">Belongs to the N(4)/N(6)-methyltransferase family.</text>
</comment>
<dbReference type="Gene3D" id="1.20.1260.30">
    <property type="match status" value="1"/>
</dbReference>
<name>A0A328FJB7_9BACT</name>
<dbReference type="GO" id="GO:0003677">
    <property type="term" value="F:DNA binding"/>
    <property type="evidence" value="ECO:0007669"/>
    <property type="project" value="InterPro"/>
</dbReference>
<accession>A0A328FJB7</accession>
<dbReference type="PANTHER" id="PTHR42933:SF4">
    <property type="entry name" value="TYPE I RESTRICTION ENZYME ECOKI METHYLASE SUBUNIT"/>
    <property type="match status" value="1"/>
</dbReference>
<dbReference type="Proteomes" id="UP000293902">
    <property type="component" value="Chromosome"/>
</dbReference>
<evidence type="ECO:0000256" key="7">
    <source>
        <dbReference type="ARBA" id="ARBA00047942"/>
    </source>
</evidence>
<comment type="catalytic activity">
    <reaction evidence="7">
        <text>a 2'-deoxyadenosine in DNA + S-adenosyl-L-methionine = an N(6)-methyl-2'-deoxyadenosine in DNA + S-adenosyl-L-homocysteine + H(+)</text>
        <dbReference type="Rhea" id="RHEA:15197"/>
        <dbReference type="Rhea" id="RHEA-COMP:12418"/>
        <dbReference type="Rhea" id="RHEA-COMP:12419"/>
        <dbReference type="ChEBI" id="CHEBI:15378"/>
        <dbReference type="ChEBI" id="CHEBI:57856"/>
        <dbReference type="ChEBI" id="CHEBI:59789"/>
        <dbReference type="ChEBI" id="CHEBI:90615"/>
        <dbReference type="ChEBI" id="CHEBI:90616"/>
        <dbReference type="EC" id="2.1.1.72"/>
    </reaction>
</comment>
<dbReference type="SUPFAM" id="SSF53335">
    <property type="entry name" value="S-adenosyl-L-methionine-dependent methyltransferases"/>
    <property type="match status" value="1"/>
</dbReference>
<dbReference type="EMBL" id="CP036313">
    <property type="protein sequence ID" value="QBH12538.1"/>
    <property type="molecule type" value="Genomic_DNA"/>
</dbReference>
<evidence type="ECO:0000313" key="11">
    <source>
        <dbReference type="EMBL" id="RAM03273.1"/>
    </source>
</evidence>
<dbReference type="GO" id="GO:0008170">
    <property type="term" value="F:N-methyltransferase activity"/>
    <property type="evidence" value="ECO:0007669"/>
    <property type="project" value="InterPro"/>
</dbReference>
<evidence type="ECO:0000256" key="2">
    <source>
        <dbReference type="ARBA" id="ARBA00011900"/>
    </source>
</evidence>
<evidence type="ECO:0000256" key="5">
    <source>
        <dbReference type="ARBA" id="ARBA00022691"/>
    </source>
</evidence>
<protein>
    <recommendedName>
        <fullName evidence="2">site-specific DNA-methyltransferase (adenine-specific)</fullName>
        <ecNumber evidence="2">2.1.1.72</ecNumber>
    </recommendedName>
</protein>
<feature type="domain" description="N6 adenine-specific DNA methyltransferase N-terminal" evidence="9">
    <location>
        <begin position="7"/>
        <end position="130"/>
    </location>
</feature>
<dbReference type="PROSITE" id="PS00092">
    <property type="entry name" value="N6_MTASE"/>
    <property type="match status" value="1"/>
</dbReference>
<keyword evidence="4 11" id="KW-0808">Transferase</keyword>
<dbReference type="InterPro" id="IPR003356">
    <property type="entry name" value="DNA_methylase_A-5"/>
</dbReference>
<dbReference type="PANTHER" id="PTHR42933">
    <property type="entry name" value="SLR6095 PROTEIN"/>
    <property type="match status" value="1"/>
</dbReference>
<dbReference type="PRINTS" id="PR00507">
    <property type="entry name" value="N12N6MTFRASE"/>
</dbReference>
<dbReference type="Gene3D" id="3.40.50.150">
    <property type="entry name" value="Vaccinia Virus protein VP39"/>
    <property type="match status" value="1"/>
</dbReference>
<keyword evidence="6" id="KW-0680">Restriction system</keyword>
<keyword evidence="13" id="KW-1185">Reference proteome</keyword>
<evidence type="ECO:0000256" key="1">
    <source>
        <dbReference type="ARBA" id="ARBA00006594"/>
    </source>
</evidence>
<organism evidence="11 12">
    <name type="scientific">Desulfobacter hydrogenophilus</name>
    <dbReference type="NCBI Taxonomy" id="2291"/>
    <lineage>
        <taxon>Bacteria</taxon>
        <taxon>Pseudomonadati</taxon>
        <taxon>Thermodesulfobacteriota</taxon>
        <taxon>Desulfobacteria</taxon>
        <taxon>Desulfobacterales</taxon>
        <taxon>Desulfobacteraceae</taxon>
        <taxon>Desulfobacter</taxon>
    </lineage>
</organism>
<dbReference type="EMBL" id="QLNI01000006">
    <property type="protein sequence ID" value="RAM03273.1"/>
    <property type="molecule type" value="Genomic_DNA"/>
</dbReference>
<proteinExistence type="inferred from homology"/>
<dbReference type="GO" id="GO:0009007">
    <property type="term" value="F:site-specific DNA-methyltransferase (adenine-specific) activity"/>
    <property type="evidence" value="ECO:0007669"/>
    <property type="project" value="UniProtKB-EC"/>
</dbReference>
<dbReference type="InterPro" id="IPR051537">
    <property type="entry name" value="DNA_Adenine_Mtase"/>
</dbReference>
<evidence type="ECO:0000256" key="6">
    <source>
        <dbReference type="ARBA" id="ARBA00022747"/>
    </source>
</evidence>
<dbReference type="CDD" id="cd02440">
    <property type="entry name" value="AdoMet_MTases"/>
    <property type="match status" value="1"/>
</dbReference>
<dbReference type="Proteomes" id="UP000248798">
    <property type="component" value="Unassembled WGS sequence"/>
</dbReference>
<dbReference type="AlphaFoldDB" id="A0A328FJB7"/>
<dbReference type="GO" id="GO:0009307">
    <property type="term" value="P:DNA restriction-modification system"/>
    <property type="evidence" value="ECO:0007669"/>
    <property type="project" value="UniProtKB-KW"/>
</dbReference>
<dbReference type="Pfam" id="PF02384">
    <property type="entry name" value="N6_Mtase"/>
    <property type="match status" value="1"/>
</dbReference>
<keyword evidence="5" id="KW-0949">S-adenosyl-L-methionine</keyword>
<dbReference type="GO" id="GO:0032259">
    <property type="term" value="P:methylation"/>
    <property type="evidence" value="ECO:0007669"/>
    <property type="project" value="UniProtKB-KW"/>
</dbReference>
<gene>
    <name evidence="11" type="ORF">DO021_04105</name>
    <name evidence="10" type="ORF">EYB58_06185</name>
</gene>
<dbReference type="EC" id="2.1.1.72" evidence="2"/>
<keyword evidence="3 11" id="KW-0489">Methyltransferase</keyword>